<gene>
    <name evidence="2" type="primary">tgmA</name>
    <name evidence="2" type="ORF">VSS16_21695</name>
</gene>
<organism evidence="2 3">
    <name type="scientific">Streptomyces broussonetiae</name>
    <dbReference type="NCBI Taxonomy" id="2686304"/>
    <lineage>
        <taxon>Bacteria</taxon>
        <taxon>Bacillati</taxon>
        <taxon>Actinomycetota</taxon>
        <taxon>Actinomycetes</taxon>
        <taxon>Kitasatosporales</taxon>
        <taxon>Streptomycetaceae</taxon>
        <taxon>Streptomyces</taxon>
    </lineage>
</organism>
<dbReference type="InterPro" id="IPR026496">
    <property type="entry name" value="GRASP_targ"/>
</dbReference>
<feature type="compositionally biased region" description="Basic and acidic residues" evidence="1">
    <location>
        <begin position="54"/>
        <end position="67"/>
    </location>
</feature>
<evidence type="ECO:0000313" key="3">
    <source>
        <dbReference type="Proteomes" id="UP001585080"/>
    </source>
</evidence>
<accession>A0ABV5EEN1</accession>
<comment type="caution">
    <text evidence="2">The sequence shown here is derived from an EMBL/GenBank/DDBJ whole genome shotgun (WGS) entry which is preliminary data.</text>
</comment>
<dbReference type="Pfam" id="PF14408">
    <property type="entry name" value="Actino_peptide"/>
    <property type="match status" value="1"/>
</dbReference>
<feature type="region of interest" description="Disordered" evidence="1">
    <location>
        <begin position="47"/>
        <end position="87"/>
    </location>
</feature>
<dbReference type="NCBIfam" id="TIGR04186">
    <property type="entry name" value="GRASP_targ"/>
    <property type="match status" value="1"/>
</dbReference>
<dbReference type="InterPro" id="IPR025843">
    <property type="entry name" value="Actino_peptide"/>
</dbReference>
<name>A0ABV5EEN1_9ACTN</name>
<dbReference type="RefSeq" id="WP_376733942.1">
    <property type="nucleotide sequence ID" value="NZ_JAYMRP010000019.1"/>
</dbReference>
<evidence type="ECO:0000313" key="2">
    <source>
        <dbReference type="EMBL" id="MFB8775319.1"/>
    </source>
</evidence>
<reference evidence="2 3" key="1">
    <citation type="submission" date="2024-01" db="EMBL/GenBank/DDBJ databases">
        <title>Genome mining of biosynthetic gene clusters to explore secondary metabolites of Streptomyces sp.</title>
        <authorList>
            <person name="Baig A."/>
            <person name="Ajitkumar Shintre N."/>
            <person name="Kumar H."/>
            <person name="Anbarasu A."/>
            <person name="Ramaiah S."/>
        </authorList>
    </citation>
    <scope>NUCLEOTIDE SEQUENCE [LARGE SCALE GENOMIC DNA]</scope>
    <source>
        <strain evidence="2 3">A57</strain>
    </source>
</reference>
<protein>
    <submittedName>
        <fullName evidence="2">ATP-grasp-modified RiPP</fullName>
    </submittedName>
</protein>
<feature type="compositionally biased region" description="Low complexity" evidence="1">
    <location>
        <begin position="77"/>
        <end position="87"/>
    </location>
</feature>
<evidence type="ECO:0000256" key="1">
    <source>
        <dbReference type="SAM" id="MobiDB-lite"/>
    </source>
</evidence>
<dbReference type="EMBL" id="JAYMRP010000019">
    <property type="protein sequence ID" value="MFB8775319.1"/>
    <property type="molecule type" value="Genomic_DNA"/>
</dbReference>
<proteinExistence type="predicted"/>
<keyword evidence="3" id="KW-1185">Reference proteome</keyword>
<sequence length="87" mass="9300">MQDVTPDAALTPWGIARMRPYPPALVLPPSRAVLDPETQTATWLDAGGALVPTLDRHKRSETSKETTTKTSLDGAPDQGSDQQGDSD</sequence>
<dbReference type="Proteomes" id="UP001585080">
    <property type="component" value="Unassembled WGS sequence"/>
</dbReference>